<dbReference type="GO" id="GO:0043565">
    <property type="term" value="F:sequence-specific DNA binding"/>
    <property type="evidence" value="ECO:0007669"/>
    <property type="project" value="InterPro"/>
</dbReference>
<dbReference type="PANTHER" id="PTHR47504">
    <property type="entry name" value="RIGHT ORIGIN-BINDING PROTEIN"/>
    <property type="match status" value="1"/>
</dbReference>
<feature type="domain" description="HTH araC/xylS-type" evidence="4">
    <location>
        <begin position="5"/>
        <end position="103"/>
    </location>
</feature>
<dbReference type="Gene3D" id="3.20.80.10">
    <property type="entry name" value="Regulatory factor, effector binding domain"/>
    <property type="match status" value="1"/>
</dbReference>
<dbReference type="InterPro" id="IPR011256">
    <property type="entry name" value="Reg_factor_effector_dom_sf"/>
</dbReference>
<proteinExistence type="predicted"/>
<dbReference type="KEGG" id="bvz:BRAD3257_2553"/>
<dbReference type="Gene3D" id="1.10.10.60">
    <property type="entry name" value="Homeodomain-like"/>
    <property type="match status" value="2"/>
</dbReference>
<accession>A0A2U3PWU8</accession>
<evidence type="ECO:0000259" key="4">
    <source>
        <dbReference type="PROSITE" id="PS01124"/>
    </source>
</evidence>
<name>A0A2U3PWU8_9BRAD</name>
<keyword evidence="2" id="KW-0238">DNA-binding</keyword>
<dbReference type="InterPro" id="IPR009057">
    <property type="entry name" value="Homeodomain-like_sf"/>
</dbReference>
<dbReference type="InterPro" id="IPR050959">
    <property type="entry name" value="MarA-like"/>
</dbReference>
<dbReference type="AlphaFoldDB" id="A0A2U3PWU8"/>
<dbReference type="InterPro" id="IPR029442">
    <property type="entry name" value="GyrI-like"/>
</dbReference>
<evidence type="ECO:0000256" key="2">
    <source>
        <dbReference type="ARBA" id="ARBA00023125"/>
    </source>
</evidence>
<dbReference type="SMART" id="SM00871">
    <property type="entry name" value="AraC_E_bind"/>
    <property type="match status" value="1"/>
</dbReference>
<evidence type="ECO:0000256" key="1">
    <source>
        <dbReference type="ARBA" id="ARBA00023015"/>
    </source>
</evidence>
<gene>
    <name evidence="5" type="ORF">BRAD3257_2553</name>
</gene>
<protein>
    <submittedName>
        <fullName evidence="5">Transcriptional regulatory protein</fullName>
    </submittedName>
</protein>
<dbReference type="PROSITE" id="PS01124">
    <property type="entry name" value="HTH_ARAC_FAMILY_2"/>
    <property type="match status" value="1"/>
</dbReference>
<dbReference type="RefSeq" id="WP_162500165.1">
    <property type="nucleotide sequence ID" value="NZ_LS398110.1"/>
</dbReference>
<dbReference type="SUPFAM" id="SSF55136">
    <property type="entry name" value="Probable bacterial effector-binding domain"/>
    <property type="match status" value="1"/>
</dbReference>
<dbReference type="EMBL" id="LS398110">
    <property type="protein sequence ID" value="SPP93623.1"/>
    <property type="molecule type" value="Genomic_DNA"/>
</dbReference>
<dbReference type="InterPro" id="IPR010499">
    <property type="entry name" value="AraC_E-bd"/>
</dbReference>
<dbReference type="InterPro" id="IPR018060">
    <property type="entry name" value="HTH_AraC"/>
</dbReference>
<dbReference type="Proteomes" id="UP000246085">
    <property type="component" value="Chromosome BRAD3257"/>
</dbReference>
<evidence type="ECO:0000313" key="5">
    <source>
        <dbReference type="EMBL" id="SPP93623.1"/>
    </source>
</evidence>
<dbReference type="GO" id="GO:0003700">
    <property type="term" value="F:DNA-binding transcription factor activity"/>
    <property type="evidence" value="ECO:0007669"/>
    <property type="project" value="InterPro"/>
</dbReference>
<evidence type="ECO:0000313" key="6">
    <source>
        <dbReference type="Proteomes" id="UP000246085"/>
    </source>
</evidence>
<dbReference type="SMART" id="SM00342">
    <property type="entry name" value="HTH_ARAC"/>
    <property type="match status" value="1"/>
</dbReference>
<dbReference type="Pfam" id="PF12833">
    <property type="entry name" value="HTH_18"/>
    <property type="match status" value="1"/>
</dbReference>
<dbReference type="PANTHER" id="PTHR47504:SF5">
    <property type="entry name" value="RIGHT ORIGIN-BINDING PROTEIN"/>
    <property type="match status" value="1"/>
</dbReference>
<reference evidence="5 6" key="1">
    <citation type="submission" date="2018-03" db="EMBL/GenBank/DDBJ databases">
        <authorList>
            <person name="Gully D."/>
        </authorList>
    </citation>
    <scope>NUCLEOTIDE SEQUENCE [LARGE SCALE GENOMIC DNA]</scope>
    <source>
        <strain evidence="5">ORS3257</strain>
    </source>
</reference>
<keyword evidence="3" id="KW-0804">Transcription</keyword>
<dbReference type="SUPFAM" id="SSF46689">
    <property type="entry name" value="Homeodomain-like"/>
    <property type="match status" value="2"/>
</dbReference>
<organism evidence="5 6">
    <name type="scientific">Bradyrhizobium vignae</name>
    <dbReference type="NCBI Taxonomy" id="1549949"/>
    <lineage>
        <taxon>Bacteria</taxon>
        <taxon>Pseudomonadati</taxon>
        <taxon>Pseudomonadota</taxon>
        <taxon>Alphaproteobacteria</taxon>
        <taxon>Hyphomicrobiales</taxon>
        <taxon>Nitrobacteraceae</taxon>
        <taxon>Bradyrhizobium</taxon>
    </lineage>
</organism>
<dbReference type="Pfam" id="PF06445">
    <property type="entry name" value="GyrI-like"/>
    <property type="match status" value="1"/>
</dbReference>
<evidence type="ECO:0000256" key="3">
    <source>
        <dbReference type="ARBA" id="ARBA00023163"/>
    </source>
</evidence>
<sequence length="277" mass="30722">MNPAQRALWYIESHLAEPMTLDEIAEIAGVSRFHLVRAFAAAVGLPVMRYVRARRLTQAARSLAKGTPDILSLALEADYGSHEAFTRAFRDQFGTTPEAVRAATCVSHLNLQEPILMDSTMLDTLAPPRFETAKAFLIAGPAERISCDNGAVIPGLWQRFHQEVADIPARVGNVAYGVCCNADDAGNFDYIAGVEVADFSDLPRRFARIRIPEQRYAVFSHQDHVASIRRTVNTIWNQWLPASGFKAADAPNFERYDEKFDPATGNGGFEIWVPVKE</sequence>
<keyword evidence="1" id="KW-0805">Transcription regulation</keyword>